<dbReference type="Pfam" id="PF13377">
    <property type="entry name" value="Peripla_BP_3"/>
    <property type="match status" value="1"/>
</dbReference>
<gene>
    <name evidence="5" type="ORF">E5L68_019125</name>
</gene>
<evidence type="ECO:0000259" key="4">
    <source>
        <dbReference type="PROSITE" id="PS50932"/>
    </source>
</evidence>
<dbReference type="SUPFAM" id="SSF47413">
    <property type="entry name" value="lambda repressor-like DNA-binding domains"/>
    <property type="match status" value="1"/>
</dbReference>
<evidence type="ECO:0000256" key="2">
    <source>
        <dbReference type="ARBA" id="ARBA00023125"/>
    </source>
</evidence>
<keyword evidence="1" id="KW-0805">Transcription regulation</keyword>
<dbReference type="Gene3D" id="3.40.50.2300">
    <property type="match status" value="2"/>
</dbReference>
<dbReference type="PANTHER" id="PTHR30146">
    <property type="entry name" value="LACI-RELATED TRANSCRIPTIONAL REPRESSOR"/>
    <property type="match status" value="1"/>
</dbReference>
<feature type="domain" description="HTH lacI-type" evidence="4">
    <location>
        <begin position="5"/>
        <end position="62"/>
    </location>
</feature>
<evidence type="ECO:0000256" key="1">
    <source>
        <dbReference type="ARBA" id="ARBA00023015"/>
    </source>
</evidence>
<name>A0ABW9JPA2_9SPHI</name>
<organism evidence="5 6">
    <name type="scientific">Pedobacter helvus</name>
    <dbReference type="NCBI Taxonomy" id="2563444"/>
    <lineage>
        <taxon>Bacteria</taxon>
        <taxon>Pseudomonadati</taxon>
        <taxon>Bacteroidota</taxon>
        <taxon>Sphingobacteriia</taxon>
        <taxon>Sphingobacteriales</taxon>
        <taxon>Sphingobacteriaceae</taxon>
        <taxon>Pedobacter</taxon>
    </lineage>
</organism>
<dbReference type="PANTHER" id="PTHR30146:SF109">
    <property type="entry name" value="HTH-TYPE TRANSCRIPTIONAL REGULATOR GALS"/>
    <property type="match status" value="1"/>
</dbReference>
<dbReference type="SUPFAM" id="SSF53822">
    <property type="entry name" value="Periplasmic binding protein-like I"/>
    <property type="match status" value="1"/>
</dbReference>
<dbReference type="InterPro" id="IPR000843">
    <property type="entry name" value="HTH_LacI"/>
</dbReference>
<dbReference type="Gene3D" id="1.10.260.40">
    <property type="entry name" value="lambda repressor-like DNA-binding domains"/>
    <property type="match status" value="1"/>
</dbReference>
<reference evidence="5 6" key="1">
    <citation type="submission" date="2024-12" db="EMBL/GenBank/DDBJ databases">
        <authorList>
            <person name="Hu S."/>
        </authorList>
    </citation>
    <scope>NUCLEOTIDE SEQUENCE [LARGE SCALE GENOMIC DNA]</scope>
    <source>
        <strain evidence="5 6">P-25</strain>
    </source>
</reference>
<dbReference type="Pfam" id="PF00356">
    <property type="entry name" value="LacI"/>
    <property type="match status" value="1"/>
</dbReference>
<dbReference type="InterPro" id="IPR010982">
    <property type="entry name" value="Lambda_DNA-bd_dom_sf"/>
</dbReference>
<comment type="caution">
    <text evidence="5">The sequence shown here is derived from an EMBL/GenBank/DDBJ whole genome shotgun (WGS) entry which is preliminary data.</text>
</comment>
<dbReference type="RefSeq" id="WP_138729174.1">
    <property type="nucleotide sequence ID" value="NZ_SRMP02000050.1"/>
</dbReference>
<evidence type="ECO:0000313" key="6">
    <source>
        <dbReference type="Proteomes" id="UP001517367"/>
    </source>
</evidence>
<dbReference type="InterPro" id="IPR028082">
    <property type="entry name" value="Peripla_BP_I"/>
</dbReference>
<accession>A0ABW9JPA2</accession>
<dbReference type="Proteomes" id="UP001517367">
    <property type="component" value="Unassembled WGS sequence"/>
</dbReference>
<dbReference type="GO" id="GO:0003677">
    <property type="term" value="F:DNA binding"/>
    <property type="evidence" value="ECO:0007669"/>
    <property type="project" value="UniProtKB-KW"/>
</dbReference>
<keyword evidence="3" id="KW-0804">Transcription</keyword>
<dbReference type="InterPro" id="IPR046335">
    <property type="entry name" value="LacI/GalR-like_sensor"/>
</dbReference>
<evidence type="ECO:0000313" key="5">
    <source>
        <dbReference type="EMBL" id="MFN0293501.1"/>
    </source>
</evidence>
<evidence type="ECO:0000256" key="3">
    <source>
        <dbReference type="ARBA" id="ARBA00023163"/>
    </source>
</evidence>
<keyword evidence="6" id="KW-1185">Reference proteome</keyword>
<dbReference type="EMBL" id="SRMP02000050">
    <property type="protein sequence ID" value="MFN0293501.1"/>
    <property type="molecule type" value="Genomic_DNA"/>
</dbReference>
<dbReference type="PROSITE" id="PS50932">
    <property type="entry name" value="HTH_LACI_2"/>
    <property type="match status" value="1"/>
</dbReference>
<keyword evidence="2 5" id="KW-0238">DNA-binding</keyword>
<dbReference type="CDD" id="cd01392">
    <property type="entry name" value="HTH_LacI"/>
    <property type="match status" value="1"/>
</dbReference>
<protein>
    <submittedName>
        <fullName evidence="5">LacI family DNA-binding transcriptional regulator</fullName>
    </submittedName>
</protein>
<dbReference type="SMART" id="SM00354">
    <property type="entry name" value="HTH_LACI"/>
    <property type="match status" value="1"/>
</dbReference>
<proteinExistence type="predicted"/>
<sequence length="338" mass="38852">MKNKLSINDIAKALQVSKTTISFILNGKAEEKRISKDLTERVIKFIKENDFRPNQLAKSLSTGKTFTIGLMVEKISDYFFAQIAYHVEELANKSGYKIIYCSTENDTQKTKELIKLFAERHVDGFIITPPVGIEKEIKDLMQNDIPVVLFDRFFTDFNTSYVVMDNYESTYKAINYLITTKCANIAFIELESDQNQMTERKRGYVNAMNENRLTPNILRIPFSNDKKQTILQITSFLADNIQLDALFFATNYLTMHGIKAIHNRGLKIPHDISIVAFDDHDFFDIYTPSITAVAQPIQEMAQQLINILLNDISSRKRTIQQKVVPAKLILRDSTIRKI</sequence>